<evidence type="ECO:0000313" key="1">
    <source>
        <dbReference type="EMBL" id="GAF73270.1"/>
    </source>
</evidence>
<reference evidence="1" key="1">
    <citation type="journal article" date="2014" name="Front. Microbiol.">
        <title>High frequency of phylogenetically diverse reductive dehalogenase-homologous genes in deep subseafloor sedimentary metagenomes.</title>
        <authorList>
            <person name="Kawai M."/>
            <person name="Futagami T."/>
            <person name="Toyoda A."/>
            <person name="Takaki Y."/>
            <person name="Nishi S."/>
            <person name="Hori S."/>
            <person name="Arai W."/>
            <person name="Tsubouchi T."/>
            <person name="Morono Y."/>
            <person name="Uchiyama I."/>
            <person name="Ito T."/>
            <person name="Fujiyama A."/>
            <person name="Inagaki F."/>
            <person name="Takami H."/>
        </authorList>
    </citation>
    <scope>NUCLEOTIDE SEQUENCE</scope>
    <source>
        <strain evidence="1">Expedition CK06-06</strain>
    </source>
</reference>
<gene>
    <name evidence="1" type="ORF">S01H1_10646</name>
</gene>
<dbReference type="AlphaFoldDB" id="X0TB17"/>
<protein>
    <submittedName>
        <fullName evidence="1">Uncharacterized protein</fullName>
    </submittedName>
</protein>
<proteinExistence type="predicted"/>
<accession>X0TB17</accession>
<dbReference type="EMBL" id="BARS01005428">
    <property type="protein sequence ID" value="GAF73270.1"/>
    <property type="molecule type" value="Genomic_DNA"/>
</dbReference>
<organism evidence="1">
    <name type="scientific">marine sediment metagenome</name>
    <dbReference type="NCBI Taxonomy" id="412755"/>
    <lineage>
        <taxon>unclassified sequences</taxon>
        <taxon>metagenomes</taxon>
        <taxon>ecological metagenomes</taxon>
    </lineage>
</organism>
<sequence length="84" mass="9434">MEQYQYLGYTFTEVPSGNSEDRINGTVEYAIESGSGMPLGTITRDQMDPDGAPSWGVTLYDVPSTKTWFTTRLKAIEYLKERTA</sequence>
<comment type="caution">
    <text evidence="1">The sequence shown here is derived from an EMBL/GenBank/DDBJ whole genome shotgun (WGS) entry which is preliminary data.</text>
</comment>
<name>X0TB17_9ZZZZ</name>